<gene>
    <name evidence="14" type="ORF">POM88_023274</name>
</gene>
<dbReference type="PROSITE" id="PS51746">
    <property type="entry name" value="PPM_2"/>
    <property type="match status" value="1"/>
</dbReference>
<dbReference type="GO" id="GO:0004722">
    <property type="term" value="F:protein serine/threonine phosphatase activity"/>
    <property type="evidence" value="ECO:0007669"/>
    <property type="project" value="UniProtKB-EC"/>
</dbReference>
<evidence type="ECO:0000256" key="4">
    <source>
        <dbReference type="ARBA" id="ARBA00013081"/>
    </source>
</evidence>
<comment type="catalytic activity">
    <reaction evidence="11">
        <text>O-phospho-L-threonyl-[protein] + H2O = L-threonyl-[protein] + phosphate</text>
        <dbReference type="Rhea" id="RHEA:47004"/>
        <dbReference type="Rhea" id="RHEA-COMP:11060"/>
        <dbReference type="Rhea" id="RHEA-COMP:11605"/>
        <dbReference type="ChEBI" id="CHEBI:15377"/>
        <dbReference type="ChEBI" id="CHEBI:30013"/>
        <dbReference type="ChEBI" id="CHEBI:43474"/>
        <dbReference type="ChEBI" id="CHEBI:61977"/>
        <dbReference type="EC" id="3.1.3.16"/>
    </reaction>
</comment>
<dbReference type="EMBL" id="JAUIZM010000005">
    <property type="protein sequence ID" value="KAK1385539.1"/>
    <property type="molecule type" value="Genomic_DNA"/>
</dbReference>
<evidence type="ECO:0000256" key="6">
    <source>
        <dbReference type="ARBA" id="ARBA00022801"/>
    </source>
</evidence>
<comment type="similarity">
    <text evidence="3 12">Belongs to the PP2C family.</text>
</comment>
<evidence type="ECO:0000256" key="11">
    <source>
        <dbReference type="ARBA" id="ARBA00048336"/>
    </source>
</evidence>
<evidence type="ECO:0000256" key="1">
    <source>
        <dbReference type="ARBA" id="ARBA00001936"/>
    </source>
</evidence>
<sequence>MVAKAAADVIMCEESNTTVSVQYTTVSFRAADSLSVEFTRSQSVFGCSASIQATSLVSTASNFAPKIRSGSHTDIGPRSSNDDEHISIDDLSALLGTHCGWPQPSSFYAVFDGHGGSDASSYVKNNAIKLFFEDADLPETFDNDDKFFEDMKISHRKAFLLADQALANECSVRDSCGTTALTALVLGRHLLVANAGDCRAVLCRKGVAVPISQDHRPSYLPERKRIENLGGYIEYGYLNGELSVTRALGDHYMKLASGDLSPLTAEPDVEHVVLTEDDEFLIMGCDGIWDVMSNQEAVSLVRRQLRQHEDPHKCAMALIDQALRLDAFDNLTAIVVCFSAPAELRDDVCSEQPKLRRCSLSEEALSKLRSLLGN</sequence>
<accession>A0AAD8IGQ8</accession>
<dbReference type="InterPro" id="IPR000222">
    <property type="entry name" value="PP2C_BS"/>
</dbReference>
<evidence type="ECO:0000256" key="7">
    <source>
        <dbReference type="ARBA" id="ARBA00022842"/>
    </source>
</evidence>
<proteinExistence type="inferred from homology"/>
<dbReference type="SUPFAM" id="SSF81606">
    <property type="entry name" value="PP2C-like"/>
    <property type="match status" value="1"/>
</dbReference>
<dbReference type="PANTHER" id="PTHR13832">
    <property type="entry name" value="PROTEIN PHOSPHATASE 2C"/>
    <property type="match status" value="1"/>
</dbReference>
<protein>
    <recommendedName>
        <fullName evidence="4">protein-serine/threonine phosphatase</fullName>
        <ecNumber evidence="4">3.1.3.16</ecNumber>
    </recommendedName>
</protein>
<reference evidence="14" key="2">
    <citation type="submission" date="2023-05" db="EMBL/GenBank/DDBJ databases">
        <authorList>
            <person name="Schelkunov M.I."/>
        </authorList>
    </citation>
    <scope>NUCLEOTIDE SEQUENCE</scope>
    <source>
        <strain evidence="14">Hsosn_3</strain>
        <tissue evidence="14">Leaf</tissue>
    </source>
</reference>
<dbReference type="SMART" id="SM00332">
    <property type="entry name" value="PP2Cc"/>
    <property type="match status" value="1"/>
</dbReference>
<keyword evidence="6 12" id="KW-0378">Hydrolase</keyword>
<dbReference type="Proteomes" id="UP001237642">
    <property type="component" value="Unassembled WGS sequence"/>
</dbReference>
<keyword evidence="7" id="KW-0460">Magnesium</keyword>
<evidence type="ECO:0000256" key="10">
    <source>
        <dbReference type="ARBA" id="ARBA00047761"/>
    </source>
</evidence>
<feature type="domain" description="PPM-type phosphatase" evidence="13">
    <location>
        <begin position="68"/>
        <end position="338"/>
    </location>
</feature>
<dbReference type="InterPro" id="IPR036457">
    <property type="entry name" value="PPM-type-like_dom_sf"/>
</dbReference>
<keyword evidence="5" id="KW-0479">Metal-binding</keyword>
<dbReference type="GO" id="GO:0046872">
    <property type="term" value="F:metal ion binding"/>
    <property type="evidence" value="ECO:0007669"/>
    <property type="project" value="UniProtKB-KW"/>
</dbReference>
<evidence type="ECO:0000313" key="14">
    <source>
        <dbReference type="EMBL" id="KAK1385539.1"/>
    </source>
</evidence>
<keyword evidence="9" id="KW-0464">Manganese</keyword>
<keyword evidence="15" id="KW-1185">Reference proteome</keyword>
<evidence type="ECO:0000313" key="15">
    <source>
        <dbReference type="Proteomes" id="UP001237642"/>
    </source>
</evidence>
<dbReference type="CDD" id="cd00143">
    <property type="entry name" value="PP2Cc"/>
    <property type="match status" value="1"/>
</dbReference>
<evidence type="ECO:0000256" key="9">
    <source>
        <dbReference type="ARBA" id="ARBA00023211"/>
    </source>
</evidence>
<dbReference type="FunFam" id="3.60.40.10:FF:000004">
    <property type="entry name" value="Probable protein phosphatase 2C 22"/>
    <property type="match status" value="1"/>
</dbReference>
<comment type="cofactor">
    <cofactor evidence="2">
        <name>Mg(2+)</name>
        <dbReference type="ChEBI" id="CHEBI:18420"/>
    </cofactor>
</comment>
<dbReference type="InterPro" id="IPR015655">
    <property type="entry name" value="PP2C"/>
</dbReference>
<comment type="caution">
    <text evidence="14">The sequence shown here is derived from an EMBL/GenBank/DDBJ whole genome shotgun (WGS) entry which is preliminary data.</text>
</comment>
<reference evidence="14" key="1">
    <citation type="submission" date="2023-02" db="EMBL/GenBank/DDBJ databases">
        <title>Genome of toxic invasive species Heracleum sosnowskyi carries increased number of genes despite the absence of recent whole-genome duplications.</title>
        <authorList>
            <person name="Schelkunov M."/>
            <person name="Shtratnikova V."/>
            <person name="Makarenko M."/>
            <person name="Klepikova A."/>
            <person name="Omelchenko D."/>
            <person name="Novikova G."/>
            <person name="Obukhova E."/>
            <person name="Bogdanov V."/>
            <person name="Penin A."/>
            <person name="Logacheva M."/>
        </authorList>
    </citation>
    <scope>NUCLEOTIDE SEQUENCE</scope>
    <source>
        <strain evidence="14">Hsosn_3</strain>
        <tissue evidence="14">Leaf</tissue>
    </source>
</reference>
<evidence type="ECO:0000256" key="2">
    <source>
        <dbReference type="ARBA" id="ARBA00001946"/>
    </source>
</evidence>
<comment type="cofactor">
    <cofactor evidence="1">
        <name>Mn(2+)</name>
        <dbReference type="ChEBI" id="CHEBI:29035"/>
    </cofactor>
</comment>
<dbReference type="PROSITE" id="PS01032">
    <property type="entry name" value="PPM_1"/>
    <property type="match status" value="1"/>
</dbReference>
<evidence type="ECO:0000256" key="8">
    <source>
        <dbReference type="ARBA" id="ARBA00022912"/>
    </source>
</evidence>
<dbReference type="PANTHER" id="PTHR13832:SF620">
    <property type="entry name" value="PROTEIN PHOSPHATASE 2C 13-RELATED"/>
    <property type="match status" value="1"/>
</dbReference>
<dbReference type="GO" id="GO:0005737">
    <property type="term" value="C:cytoplasm"/>
    <property type="evidence" value="ECO:0007669"/>
    <property type="project" value="UniProtKB-ARBA"/>
</dbReference>
<evidence type="ECO:0000256" key="12">
    <source>
        <dbReference type="RuleBase" id="RU003465"/>
    </source>
</evidence>
<dbReference type="GO" id="GO:0005634">
    <property type="term" value="C:nucleus"/>
    <property type="evidence" value="ECO:0007669"/>
    <property type="project" value="UniProtKB-ARBA"/>
</dbReference>
<dbReference type="Gene3D" id="3.60.40.10">
    <property type="entry name" value="PPM-type phosphatase domain"/>
    <property type="match status" value="1"/>
</dbReference>
<dbReference type="Pfam" id="PF00481">
    <property type="entry name" value="PP2C"/>
    <property type="match status" value="1"/>
</dbReference>
<evidence type="ECO:0000256" key="5">
    <source>
        <dbReference type="ARBA" id="ARBA00022723"/>
    </source>
</evidence>
<evidence type="ECO:0000256" key="3">
    <source>
        <dbReference type="ARBA" id="ARBA00006702"/>
    </source>
</evidence>
<evidence type="ECO:0000259" key="13">
    <source>
        <dbReference type="PROSITE" id="PS51746"/>
    </source>
</evidence>
<keyword evidence="8 12" id="KW-0904">Protein phosphatase</keyword>
<name>A0AAD8IGQ8_9APIA</name>
<dbReference type="InterPro" id="IPR001932">
    <property type="entry name" value="PPM-type_phosphatase-like_dom"/>
</dbReference>
<organism evidence="14 15">
    <name type="scientific">Heracleum sosnowskyi</name>
    <dbReference type="NCBI Taxonomy" id="360622"/>
    <lineage>
        <taxon>Eukaryota</taxon>
        <taxon>Viridiplantae</taxon>
        <taxon>Streptophyta</taxon>
        <taxon>Embryophyta</taxon>
        <taxon>Tracheophyta</taxon>
        <taxon>Spermatophyta</taxon>
        <taxon>Magnoliopsida</taxon>
        <taxon>eudicotyledons</taxon>
        <taxon>Gunneridae</taxon>
        <taxon>Pentapetalae</taxon>
        <taxon>asterids</taxon>
        <taxon>campanulids</taxon>
        <taxon>Apiales</taxon>
        <taxon>Apiaceae</taxon>
        <taxon>Apioideae</taxon>
        <taxon>apioid superclade</taxon>
        <taxon>Tordylieae</taxon>
        <taxon>Tordyliinae</taxon>
        <taxon>Heracleum</taxon>
    </lineage>
</organism>
<dbReference type="EC" id="3.1.3.16" evidence="4"/>
<comment type="catalytic activity">
    <reaction evidence="10">
        <text>O-phospho-L-seryl-[protein] + H2O = L-seryl-[protein] + phosphate</text>
        <dbReference type="Rhea" id="RHEA:20629"/>
        <dbReference type="Rhea" id="RHEA-COMP:9863"/>
        <dbReference type="Rhea" id="RHEA-COMP:11604"/>
        <dbReference type="ChEBI" id="CHEBI:15377"/>
        <dbReference type="ChEBI" id="CHEBI:29999"/>
        <dbReference type="ChEBI" id="CHEBI:43474"/>
        <dbReference type="ChEBI" id="CHEBI:83421"/>
        <dbReference type="EC" id="3.1.3.16"/>
    </reaction>
</comment>
<dbReference type="AlphaFoldDB" id="A0AAD8IGQ8"/>